<dbReference type="PANTHER" id="PTHR32285:SF48">
    <property type="entry name" value="PROTEIN TRICHOME BIREFRINGENCE-LIKE 19"/>
    <property type="match status" value="1"/>
</dbReference>
<keyword evidence="10" id="KW-1185">Reference proteome</keyword>
<dbReference type="AlphaFoldDB" id="A0A068VFJ0"/>
<evidence type="ECO:0000259" key="7">
    <source>
        <dbReference type="Pfam" id="PF13839"/>
    </source>
</evidence>
<dbReference type="GO" id="GO:0005794">
    <property type="term" value="C:Golgi apparatus"/>
    <property type="evidence" value="ECO:0007669"/>
    <property type="project" value="TreeGrafter"/>
</dbReference>
<dbReference type="OMA" id="AINNHGS"/>
<dbReference type="Gramene" id="CDP19314">
    <property type="protein sequence ID" value="CDP19314"/>
    <property type="gene ID" value="GSCOC_T00010494001"/>
</dbReference>
<keyword evidence="3" id="KW-0812">Transmembrane</keyword>
<evidence type="ECO:0000256" key="6">
    <source>
        <dbReference type="ARBA" id="ARBA00023136"/>
    </source>
</evidence>
<dbReference type="GO" id="GO:0016413">
    <property type="term" value="F:O-acetyltransferase activity"/>
    <property type="evidence" value="ECO:0007669"/>
    <property type="project" value="InterPro"/>
</dbReference>
<evidence type="ECO:0000313" key="10">
    <source>
        <dbReference type="Proteomes" id="UP000295252"/>
    </source>
</evidence>
<evidence type="ECO:0000256" key="1">
    <source>
        <dbReference type="ARBA" id="ARBA00004167"/>
    </source>
</evidence>
<evidence type="ECO:0000256" key="2">
    <source>
        <dbReference type="ARBA" id="ARBA00007727"/>
    </source>
</evidence>
<proteinExistence type="inferred from homology"/>
<dbReference type="OrthoDB" id="630188at2759"/>
<evidence type="ECO:0000256" key="5">
    <source>
        <dbReference type="ARBA" id="ARBA00022989"/>
    </source>
</evidence>
<dbReference type="PANTHER" id="PTHR32285">
    <property type="entry name" value="PROTEIN TRICHOME BIREFRINGENCE-LIKE 9-RELATED"/>
    <property type="match status" value="1"/>
</dbReference>
<dbReference type="Pfam" id="PF13839">
    <property type="entry name" value="PC-Esterase"/>
    <property type="match status" value="1"/>
</dbReference>
<evidence type="ECO:0000256" key="3">
    <source>
        <dbReference type="ARBA" id="ARBA00022692"/>
    </source>
</evidence>
<name>A0A068VFJ0_COFCA</name>
<evidence type="ECO:0000259" key="8">
    <source>
        <dbReference type="Pfam" id="PF14416"/>
    </source>
</evidence>
<comment type="subcellular location">
    <subcellularLocation>
        <location evidence="1">Membrane</location>
        <topology evidence="1">Single-pass membrane protein</topology>
    </subcellularLocation>
</comment>
<reference evidence="10" key="1">
    <citation type="journal article" date="2014" name="Science">
        <title>The coffee genome provides insight into the convergent evolution of caffeine biosynthesis.</title>
        <authorList>
            <person name="Denoeud F."/>
            <person name="Carretero-Paulet L."/>
            <person name="Dereeper A."/>
            <person name="Droc G."/>
            <person name="Guyot R."/>
            <person name="Pietrella M."/>
            <person name="Zheng C."/>
            <person name="Alberti A."/>
            <person name="Anthony F."/>
            <person name="Aprea G."/>
            <person name="Aury J.M."/>
            <person name="Bento P."/>
            <person name="Bernard M."/>
            <person name="Bocs S."/>
            <person name="Campa C."/>
            <person name="Cenci A."/>
            <person name="Combes M.C."/>
            <person name="Crouzillat D."/>
            <person name="Da Silva C."/>
            <person name="Daddiego L."/>
            <person name="De Bellis F."/>
            <person name="Dussert S."/>
            <person name="Garsmeur O."/>
            <person name="Gayraud T."/>
            <person name="Guignon V."/>
            <person name="Jahn K."/>
            <person name="Jamilloux V."/>
            <person name="Joet T."/>
            <person name="Labadie K."/>
            <person name="Lan T."/>
            <person name="Leclercq J."/>
            <person name="Lepelley M."/>
            <person name="Leroy T."/>
            <person name="Li L.T."/>
            <person name="Librado P."/>
            <person name="Lopez L."/>
            <person name="Munoz A."/>
            <person name="Noel B."/>
            <person name="Pallavicini A."/>
            <person name="Perrotta G."/>
            <person name="Poncet V."/>
            <person name="Pot D."/>
            <person name="Priyono X."/>
            <person name="Rigoreau M."/>
            <person name="Rouard M."/>
            <person name="Rozas J."/>
            <person name="Tranchant-Dubreuil C."/>
            <person name="VanBuren R."/>
            <person name="Zhang Q."/>
            <person name="Andrade A.C."/>
            <person name="Argout X."/>
            <person name="Bertrand B."/>
            <person name="de Kochko A."/>
            <person name="Graziosi G."/>
            <person name="Henry R.J."/>
            <person name="Jayarama X."/>
            <person name="Ming R."/>
            <person name="Nagai C."/>
            <person name="Rounsley S."/>
            <person name="Sankoff D."/>
            <person name="Giuliano G."/>
            <person name="Albert V.A."/>
            <person name="Wincker P."/>
            <person name="Lashermes P."/>
        </authorList>
    </citation>
    <scope>NUCLEOTIDE SEQUENCE [LARGE SCALE GENOMIC DNA]</scope>
    <source>
        <strain evidence="10">cv. DH200-94</strain>
    </source>
</reference>
<accession>A0A068VFJ0</accession>
<dbReference type="Pfam" id="PF14416">
    <property type="entry name" value="PMR5N"/>
    <property type="match status" value="1"/>
</dbReference>
<sequence length="428" mass="50035">MELPLFMNRKVEKIPIILLLLTALILLAIVKPDCPLPIYEFMSRTSAVSQPPERAEVKFTKMAIYNEKCDIFTGKWIPNPKAPYYTNSTCWAIHEYQNCMKYGRPDDEFMKWRWKPDACELPIFNPNEFLDIVKGKSMAFLGDSLGRNHMQSLICLLSKVETPIDASYVEDDHYRRWNYTSRNFTLAALWSPFLVKSGKANTGPDHYNLYLDEVDWNWASKIEEFDYVILNSGNWFYRPSFYYENHQFVGCSSCQMDNVTDLSMTYGYRKALKTAFGTLKSLKNYKGITFLRTFPPSHYENGNWNAGGNCLRKVPYMKNEISLEGTQLEIYLTEVEEFKAAEKEWEEKGLRFRLFDTTQAMLLRPDGHPSKYGHWPKENVTLYNDCVHWCLPGPIDSWNDFLLHMLKMEGKESYLEMLEKIGGKFVLE</sequence>
<dbReference type="EMBL" id="HG739506">
    <property type="protein sequence ID" value="CDP19314.1"/>
    <property type="molecule type" value="Genomic_DNA"/>
</dbReference>
<dbReference type="InterPro" id="IPR029962">
    <property type="entry name" value="TBL"/>
</dbReference>
<keyword evidence="4" id="KW-0735">Signal-anchor</keyword>
<keyword evidence="5" id="KW-1133">Transmembrane helix</keyword>
<dbReference type="PhylomeDB" id="A0A068VFJ0"/>
<protein>
    <submittedName>
        <fullName evidence="9">DH200=94 genomic scaffold, scaffold_422</fullName>
    </submittedName>
</protein>
<feature type="domain" description="Trichome birefringence-like C-terminal" evidence="7">
    <location>
        <begin position="121"/>
        <end position="405"/>
    </location>
</feature>
<dbReference type="InParanoid" id="A0A068VFJ0"/>
<comment type="similarity">
    <text evidence="2">Belongs to the PC-esterase family. TBL subfamily.</text>
</comment>
<gene>
    <name evidence="9" type="ORF">GSCOC_T00010494001</name>
</gene>
<evidence type="ECO:0000313" key="9">
    <source>
        <dbReference type="EMBL" id="CDP19314.1"/>
    </source>
</evidence>
<dbReference type="Proteomes" id="UP000295252">
    <property type="component" value="Unassembled WGS sequence"/>
</dbReference>
<dbReference type="InterPro" id="IPR026057">
    <property type="entry name" value="TBL_C"/>
</dbReference>
<keyword evidence="6" id="KW-0472">Membrane</keyword>
<dbReference type="InterPro" id="IPR025846">
    <property type="entry name" value="TBL_N"/>
</dbReference>
<feature type="domain" description="Trichome birefringence-like N-terminal" evidence="8">
    <location>
        <begin position="67"/>
        <end position="120"/>
    </location>
</feature>
<dbReference type="GO" id="GO:0016020">
    <property type="term" value="C:membrane"/>
    <property type="evidence" value="ECO:0007669"/>
    <property type="project" value="UniProtKB-SubCell"/>
</dbReference>
<organism evidence="9 10">
    <name type="scientific">Coffea canephora</name>
    <name type="common">Robusta coffee</name>
    <dbReference type="NCBI Taxonomy" id="49390"/>
    <lineage>
        <taxon>Eukaryota</taxon>
        <taxon>Viridiplantae</taxon>
        <taxon>Streptophyta</taxon>
        <taxon>Embryophyta</taxon>
        <taxon>Tracheophyta</taxon>
        <taxon>Spermatophyta</taxon>
        <taxon>Magnoliopsida</taxon>
        <taxon>eudicotyledons</taxon>
        <taxon>Gunneridae</taxon>
        <taxon>Pentapetalae</taxon>
        <taxon>asterids</taxon>
        <taxon>lamiids</taxon>
        <taxon>Gentianales</taxon>
        <taxon>Rubiaceae</taxon>
        <taxon>Ixoroideae</taxon>
        <taxon>Gardenieae complex</taxon>
        <taxon>Bertiereae - Coffeeae clade</taxon>
        <taxon>Coffeeae</taxon>
        <taxon>Coffea</taxon>
    </lineage>
</organism>
<evidence type="ECO:0000256" key="4">
    <source>
        <dbReference type="ARBA" id="ARBA00022968"/>
    </source>
</evidence>